<keyword evidence="2 4" id="KW-0378">Hydrolase</keyword>
<evidence type="ECO:0000259" key="3">
    <source>
        <dbReference type="SMART" id="SM00479"/>
    </source>
</evidence>
<dbReference type="Gene3D" id="3.30.420.10">
    <property type="entry name" value="Ribonuclease H-like superfamily/Ribonuclease H"/>
    <property type="match status" value="1"/>
</dbReference>
<dbReference type="RefSeq" id="WP_319886470.1">
    <property type="nucleotide sequence ID" value="NZ_JAWZVU010000019.1"/>
</dbReference>
<evidence type="ECO:0000313" key="5">
    <source>
        <dbReference type="Proteomes" id="UP001277183"/>
    </source>
</evidence>
<reference evidence="4" key="1">
    <citation type="submission" date="2023-11" db="EMBL/GenBank/DDBJ databases">
        <title>WGS of Aeromonas in Northern Israel.</title>
        <authorList>
            <person name="Hershko Y."/>
        </authorList>
    </citation>
    <scope>NUCLEOTIDE SEQUENCE</scope>
    <source>
        <strain evidence="4">77416</strain>
    </source>
</reference>
<dbReference type="AlphaFoldDB" id="A0AAW9EY31"/>
<gene>
    <name evidence="4" type="ORF">SJS77_02875</name>
</gene>
<protein>
    <submittedName>
        <fullName evidence="4">3'-5' exonuclease</fullName>
    </submittedName>
</protein>
<evidence type="ECO:0000313" key="4">
    <source>
        <dbReference type="EMBL" id="MDX7719421.1"/>
    </source>
</evidence>
<dbReference type="GO" id="GO:0003676">
    <property type="term" value="F:nucleic acid binding"/>
    <property type="evidence" value="ECO:0007669"/>
    <property type="project" value="InterPro"/>
</dbReference>
<dbReference type="PANTHER" id="PTHR30231:SF37">
    <property type="entry name" value="EXODEOXYRIBONUCLEASE 10"/>
    <property type="match status" value="1"/>
</dbReference>
<comment type="caution">
    <text evidence="4">The sequence shown here is derived from an EMBL/GenBank/DDBJ whole genome shotgun (WGS) entry which is preliminary data.</text>
</comment>
<dbReference type="CDD" id="cd06127">
    <property type="entry name" value="DEDDh"/>
    <property type="match status" value="1"/>
</dbReference>
<dbReference type="InterPro" id="IPR036397">
    <property type="entry name" value="RNaseH_sf"/>
</dbReference>
<name>A0AAW9EY31_AERCA</name>
<dbReference type="InterPro" id="IPR012337">
    <property type="entry name" value="RNaseH-like_sf"/>
</dbReference>
<evidence type="ECO:0000256" key="2">
    <source>
        <dbReference type="ARBA" id="ARBA00022839"/>
    </source>
</evidence>
<dbReference type="SMART" id="SM00479">
    <property type="entry name" value="EXOIII"/>
    <property type="match status" value="1"/>
</dbReference>
<dbReference type="GO" id="GO:0005829">
    <property type="term" value="C:cytosol"/>
    <property type="evidence" value="ECO:0007669"/>
    <property type="project" value="TreeGrafter"/>
</dbReference>
<dbReference type="Proteomes" id="UP001277183">
    <property type="component" value="Unassembled WGS sequence"/>
</dbReference>
<dbReference type="PANTHER" id="PTHR30231">
    <property type="entry name" value="DNA POLYMERASE III SUBUNIT EPSILON"/>
    <property type="match status" value="1"/>
</dbReference>
<keyword evidence="1" id="KW-0540">Nuclease</keyword>
<dbReference type="GO" id="GO:0045004">
    <property type="term" value="P:DNA replication proofreading"/>
    <property type="evidence" value="ECO:0007669"/>
    <property type="project" value="TreeGrafter"/>
</dbReference>
<organism evidence="4 5">
    <name type="scientific">Aeromonas caviae</name>
    <name type="common">Aeromonas punctata</name>
    <dbReference type="NCBI Taxonomy" id="648"/>
    <lineage>
        <taxon>Bacteria</taxon>
        <taxon>Pseudomonadati</taxon>
        <taxon>Pseudomonadota</taxon>
        <taxon>Gammaproteobacteria</taxon>
        <taxon>Aeromonadales</taxon>
        <taxon>Aeromonadaceae</taxon>
        <taxon>Aeromonas</taxon>
    </lineage>
</organism>
<keyword evidence="2 4" id="KW-0269">Exonuclease</keyword>
<accession>A0AAW9EY31</accession>
<proteinExistence type="predicted"/>
<evidence type="ECO:0000256" key="1">
    <source>
        <dbReference type="ARBA" id="ARBA00022722"/>
    </source>
</evidence>
<dbReference type="InterPro" id="IPR013520">
    <property type="entry name" value="Ribonucl_H"/>
</dbReference>
<dbReference type="EMBL" id="JAWZVU010000019">
    <property type="protein sequence ID" value="MDX7719421.1"/>
    <property type="molecule type" value="Genomic_DNA"/>
</dbReference>
<dbReference type="Pfam" id="PF00929">
    <property type="entry name" value="RNase_T"/>
    <property type="match status" value="1"/>
</dbReference>
<dbReference type="GO" id="GO:0008408">
    <property type="term" value="F:3'-5' exonuclease activity"/>
    <property type="evidence" value="ECO:0007669"/>
    <property type="project" value="TreeGrafter"/>
</dbReference>
<feature type="domain" description="Exonuclease" evidence="3">
    <location>
        <begin position="13"/>
        <end position="183"/>
    </location>
</feature>
<dbReference type="SUPFAM" id="SSF53098">
    <property type="entry name" value="Ribonuclease H-like"/>
    <property type="match status" value="1"/>
</dbReference>
<sequence length="204" mass="22034">MTPQQQARAWLLNCAILDTETTGLYDDAEIVEISIIDENGGVLLDTLVKPLKPIPAEATAIHGITNKMVATAPTWAAIHEQVAKIVASKPLVIYNADYDLRLMAQTAVQYGLTPIGTEAGCAMLTYAEHYGEWNEYKGTYRWQKLTNAAAQQGVVIDGKAHRALADVKMTLGVIKAMAGLSSKEGANKSYGTRAFTGNPLILND</sequence>